<feature type="region of interest" description="Disordered" evidence="3">
    <location>
        <begin position="343"/>
        <end position="420"/>
    </location>
</feature>
<sequence>MEIRAPPTSLSLAPPPASASFRRTPLRTFFLNGSVLSSFEDPEKILEQAVLEMNDDLTKMRQATAQVLASQKRLENKYKAAEQASADWYRRAQLALQKGDEDLAREALKRRKSYADNASSLRSQLDQQKGVVENLISNTRVLESKIAEAKQKKDTLKARAQSAKTATKVSEMLGNVNTSSALSAFEKMEEKVMAMESQAEALGQLATDDLEGKFALLENSSVDDDLSQLKKELSGSSLVHQLVAQYPSTHAHGWEKKRWGGFGRSRPHAEPASPAAGALINIPLYREPSSIEKILGDAEMDQQRQYYAATRAQYQITPARPTTAVAGSAASAAAVPLPQPVVGVGTARERERRREDKPAAVVLPLPPPSPPPLIRRFDHDREQQKKLQLQPQSCRAETEWRRQQQQPRRHRAARQSAAPPDRARAAAVAIQAAFRGYMASPSRRLALLFAFARARRNYRSLRGLIRLQGVMRGASVRRQTAQAMRCMQTLVRVQAQVRASRVEAMERRNRQHHGAMLRDGGRWRASSQDGGFWDASRLTREEADARTKRKVEAVIKRERALAYAYSHQVRCRSTRNPFSSPPWPMDI</sequence>
<reference evidence="4" key="1">
    <citation type="journal article" date="2018" name="Nat. Genet.">
        <title>Extensive intraspecific gene order and gene structural variations between Mo17 and other maize genomes.</title>
        <authorList>
            <person name="Sun S."/>
            <person name="Zhou Y."/>
            <person name="Chen J."/>
            <person name="Shi J."/>
            <person name="Zhao H."/>
            <person name="Zhao H."/>
            <person name="Song W."/>
            <person name="Zhang M."/>
            <person name="Cui Y."/>
            <person name="Dong X."/>
            <person name="Liu H."/>
            <person name="Ma X."/>
            <person name="Jiao Y."/>
            <person name="Wang B."/>
            <person name="Wei X."/>
            <person name="Stein J.C."/>
            <person name="Glaubitz J.C."/>
            <person name="Lu F."/>
            <person name="Yu G."/>
            <person name="Liang C."/>
            <person name="Fengler K."/>
            <person name="Li B."/>
            <person name="Rafalski A."/>
            <person name="Schnable P.S."/>
            <person name="Ware D.H."/>
            <person name="Buckler E.S."/>
            <person name="Lai J."/>
        </authorList>
    </citation>
    <scope>NUCLEOTIDE SEQUENCE [LARGE SCALE GENOMIC DNA]</scope>
    <source>
        <tissue evidence="4">Seedling</tissue>
    </source>
</reference>
<keyword evidence="2" id="KW-0175">Coiled coil</keyword>
<dbReference type="AlphaFoldDB" id="A0A3L6DKV9"/>
<name>A0A3L6DKV9_MAIZE</name>
<dbReference type="EMBL" id="NCVQ01000009">
    <property type="protein sequence ID" value="PWZ08703.1"/>
    <property type="molecule type" value="Genomic_DNA"/>
</dbReference>
<evidence type="ECO:0000256" key="1">
    <source>
        <dbReference type="ARBA" id="ARBA00043985"/>
    </source>
</evidence>
<evidence type="ECO:0000313" key="4">
    <source>
        <dbReference type="EMBL" id="PWZ08703.1"/>
    </source>
</evidence>
<comment type="caution">
    <text evidence="4">The sequence shown here is derived from an EMBL/GenBank/DDBJ whole genome shotgun (WGS) entry which is preliminary data.</text>
</comment>
<gene>
    <name evidence="4" type="primary">Os01g0895100_1</name>
    <name evidence="4" type="ORF">Zm00014a_040552</name>
</gene>
<feature type="coiled-coil region" evidence="2">
    <location>
        <begin position="132"/>
        <end position="205"/>
    </location>
</feature>
<feature type="compositionally biased region" description="Pro residues" evidence="3">
    <location>
        <begin position="364"/>
        <end position="373"/>
    </location>
</feature>
<evidence type="ECO:0000256" key="2">
    <source>
        <dbReference type="SAM" id="Coils"/>
    </source>
</evidence>
<accession>A0A3L6DKV9</accession>
<comment type="similarity">
    <text evidence="1">Belongs to the PspA/Vipp/IM30 family.</text>
</comment>
<dbReference type="PANTHER" id="PTHR31088">
    <property type="entry name" value="MEMBRANE-ASSOCIATED PROTEIN VIPP1, CHLOROPLASTIC"/>
    <property type="match status" value="1"/>
</dbReference>
<protein>
    <submittedName>
        <fullName evidence="4">Putative membrane-associated protein, chloroplastic</fullName>
    </submittedName>
</protein>
<feature type="compositionally biased region" description="Basic and acidic residues" evidence="3">
    <location>
        <begin position="375"/>
        <end position="385"/>
    </location>
</feature>
<organism evidence="4">
    <name type="scientific">Zea mays</name>
    <name type="common">Maize</name>
    <dbReference type="NCBI Taxonomy" id="4577"/>
    <lineage>
        <taxon>Eukaryota</taxon>
        <taxon>Viridiplantae</taxon>
        <taxon>Streptophyta</taxon>
        <taxon>Embryophyta</taxon>
        <taxon>Tracheophyta</taxon>
        <taxon>Spermatophyta</taxon>
        <taxon>Magnoliopsida</taxon>
        <taxon>Liliopsida</taxon>
        <taxon>Poales</taxon>
        <taxon>Poaceae</taxon>
        <taxon>PACMAD clade</taxon>
        <taxon>Panicoideae</taxon>
        <taxon>Andropogonodae</taxon>
        <taxon>Andropogoneae</taxon>
        <taxon>Tripsacinae</taxon>
        <taxon>Zea</taxon>
    </lineage>
</organism>
<feature type="compositionally biased region" description="Basic and acidic residues" evidence="3">
    <location>
        <begin position="347"/>
        <end position="358"/>
    </location>
</feature>
<dbReference type="Pfam" id="PF04012">
    <property type="entry name" value="PspA_IM30"/>
    <property type="match status" value="1"/>
</dbReference>
<dbReference type="PANTHER" id="PTHR31088:SF6">
    <property type="entry name" value="PHAGE SHOCK PROTEIN A"/>
    <property type="match status" value="1"/>
</dbReference>
<dbReference type="PROSITE" id="PS50096">
    <property type="entry name" value="IQ"/>
    <property type="match status" value="1"/>
</dbReference>
<dbReference type="Proteomes" id="UP000251960">
    <property type="component" value="Chromosome 8"/>
</dbReference>
<evidence type="ECO:0000256" key="3">
    <source>
        <dbReference type="SAM" id="MobiDB-lite"/>
    </source>
</evidence>
<feature type="compositionally biased region" description="Polar residues" evidence="3">
    <location>
        <begin position="386"/>
        <end position="395"/>
    </location>
</feature>
<dbReference type="ExpressionAtlas" id="A0A3L6DKV9">
    <property type="expression patterns" value="baseline and differential"/>
</dbReference>
<dbReference type="InterPro" id="IPR007157">
    <property type="entry name" value="PspA_VIPP1"/>
</dbReference>
<proteinExistence type="inferred from homology"/>